<comment type="caution">
    <text evidence="1">The sequence shown here is derived from an EMBL/GenBank/DDBJ whole genome shotgun (WGS) entry which is preliminary data.</text>
</comment>
<protein>
    <submittedName>
        <fullName evidence="1">Uncharacterized protein</fullName>
    </submittedName>
</protein>
<evidence type="ECO:0000313" key="2">
    <source>
        <dbReference type="Proteomes" id="UP001268542"/>
    </source>
</evidence>
<evidence type="ECO:0000313" key="1">
    <source>
        <dbReference type="EMBL" id="MDT9595070.1"/>
    </source>
</evidence>
<keyword evidence="2" id="KW-1185">Reference proteome</keyword>
<proteinExistence type="predicted"/>
<gene>
    <name evidence="1" type="ORF">RDV89_18425</name>
</gene>
<dbReference type="EMBL" id="JAVYII010000009">
    <property type="protein sequence ID" value="MDT9595070.1"/>
    <property type="molecule type" value="Genomic_DNA"/>
</dbReference>
<name>A0ABU3Q0N4_9ACTN</name>
<sequence>MRATNGFNGLAMVRDGSVPLRLPPPRFAPGHLAAALGDELEALDELTEASIGERLVGAAHGLAVAFDAQAWWVGNVDRTGRHRRFSSASPRGRAEASRLTEVLRQDELTWSDPRDPFSVQGSSMSLWAGDDPVIGEVMQAWGGVVTVAAAGGFDPGAQQWSLSLFGDVRTHDLRDVEVVLVAVVQACLGFPRPPRAVRGARVS</sequence>
<accession>A0ABU3Q0N4</accession>
<organism evidence="1 2">
    <name type="scientific">Nocardioides imazamoxiresistens</name>
    <dbReference type="NCBI Taxonomy" id="3231893"/>
    <lineage>
        <taxon>Bacteria</taxon>
        <taxon>Bacillati</taxon>
        <taxon>Actinomycetota</taxon>
        <taxon>Actinomycetes</taxon>
        <taxon>Propionibacteriales</taxon>
        <taxon>Nocardioidaceae</taxon>
        <taxon>Nocardioides</taxon>
    </lineage>
</organism>
<dbReference type="RefSeq" id="WP_315735460.1">
    <property type="nucleotide sequence ID" value="NZ_JAVYII010000009.1"/>
</dbReference>
<dbReference type="Proteomes" id="UP001268542">
    <property type="component" value="Unassembled WGS sequence"/>
</dbReference>
<reference evidence="1 2" key="1">
    <citation type="submission" date="2023-08" db="EMBL/GenBank/DDBJ databases">
        <title>Nocardioides seae sp. nov., a bacterium isolated from a soil.</title>
        <authorList>
            <person name="Wang X."/>
        </authorList>
    </citation>
    <scope>NUCLEOTIDE SEQUENCE [LARGE SCALE GENOMIC DNA]</scope>
    <source>
        <strain evidence="1 2">YZH12</strain>
    </source>
</reference>